<reference evidence="2" key="1">
    <citation type="submission" date="2022-05" db="EMBL/GenBank/DDBJ databases">
        <authorList>
            <person name="Blom J."/>
        </authorList>
    </citation>
    <scope>NUCLEOTIDE SEQUENCE</scope>
    <source>
        <strain evidence="2">Type strain: CPO20170097</strain>
    </source>
</reference>
<sequence>MIVTLDRTWRSELLFLPARHANGKLIGLKVVAHFIGVENSVRIPTNLILPKLTSDEELVLFREKLALLNTCQLFFIQQQLTAWLAITPAIVHALLTDALLAAEVSRYPFVELVVSERFPGLNQPDDTHPLTLLAKHFPLALANFGSGEASTRAVFAGLFQRIVIDRQFVQRQLSSASFEPFIRAITTQIQPYCQSIMIAGINTESARERVLPFGFSGMLGELWPAVPESSLLTLVQE</sequence>
<dbReference type="RefSeq" id="WP_253898122.1">
    <property type="nucleotide sequence ID" value="NZ_CALSBS010000010.1"/>
</dbReference>
<dbReference type="SUPFAM" id="SSF141868">
    <property type="entry name" value="EAL domain-like"/>
    <property type="match status" value="1"/>
</dbReference>
<dbReference type="InterPro" id="IPR001633">
    <property type="entry name" value="EAL_dom"/>
</dbReference>
<proteinExistence type="predicted"/>
<gene>
    <name evidence="2" type="ORF">FBBNIHIM_12875</name>
</gene>
<evidence type="ECO:0000259" key="1">
    <source>
        <dbReference type="Pfam" id="PF00563"/>
    </source>
</evidence>
<name>A0ABM9FA16_9ENTR</name>
<evidence type="ECO:0000313" key="2">
    <source>
        <dbReference type="EMBL" id="CAH6660012.1"/>
    </source>
</evidence>
<keyword evidence="3" id="KW-1185">Reference proteome</keyword>
<organism evidence="2 3">
    <name type="scientific">Pseudocitrobacter vendiensis</name>
    <dbReference type="NCBI Taxonomy" id="2488306"/>
    <lineage>
        <taxon>Bacteria</taxon>
        <taxon>Pseudomonadati</taxon>
        <taxon>Pseudomonadota</taxon>
        <taxon>Gammaproteobacteria</taxon>
        <taxon>Enterobacterales</taxon>
        <taxon>Enterobacteriaceae</taxon>
        <taxon>Pseudocitrobacter</taxon>
    </lineage>
</organism>
<accession>A0ABM9FA16</accession>
<dbReference type="EMBL" id="CALSBS010000010">
    <property type="protein sequence ID" value="CAH6660012.1"/>
    <property type="molecule type" value="Genomic_DNA"/>
</dbReference>
<dbReference type="InterPro" id="IPR035919">
    <property type="entry name" value="EAL_sf"/>
</dbReference>
<dbReference type="Gene3D" id="3.20.20.450">
    <property type="entry name" value="EAL domain"/>
    <property type="match status" value="1"/>
</dbReference>
<comment type="caution">
    <text evidence="2">The sequence shown here is derived from an EMBL/GenBank/DDBJ whole genome shotgun (WGS) entry which is preliminary data.</text>
</comment>
<dbReference type="Pfam" id="PF00563">
    <property type="entry name" value="EAL"/>
    <property type="match status" value="1"/>
</dbReference>
<evidence type="ECO:0000313" key="3">
    <source>
        <dbReference type="Proteomes" id="UP001152651"/>
    </source>
</evidence>
<protein>
    <submittedName>
        <fullName evidence="2">EAL domain-containing protein</fullName>
    </submittedName>
</protein>
<feature type="domain" description="EAL" evidence="1">
    <location>
        <begin position="132"/>
        <end position="222"/>
    </location>
</feature>
<dbReference type="Proteomes" id="UP001152651">
    <property type="component" value="Unassembled WGS sequence"/>
</dbReference>